<keyword evidence="2" id="KW-0597">Phosphoprotein</keyword>
<feature type="domain" description="TRASH" evidence="5">
    <location>
        <begin position="503"/>
        <end position="538"/>
    </location>
</feature>
<dbReference type="OMA" id="HVHESSH"/>
<organism evidence="6 7">
    <name type="scientific">Hippocampus comes</name>
    <name type="common">Tiger tail seahorse</name>
    <dbReference type="NCBI Taxonomy" id="109280"/>
    <lineage>
        <taxon>Eukaryota</taxon>
        <taxon>Metazoa</taxon>
        <taxon>Chordata</taxon>
        <taxon>Craniata</taxon>
        <taxon>Vertebrata</taxon>
        <taxon>Euteleostomi</taxon>
        <taxon>Actinopterygii</taxon>
        <taxon>Neopterygii</taxon>
        <taxon>Teleostei</taxon>
        <taxon>Neoteleostei</taxon>
        <taxon>Acanthomorphata</taxon>
        <taxon>Syngnathiaria</taxon>
        <taxon>Syngnathiformes</taxon>
        <taxon>Syngnathoidei</taxon>
        <taxon>Syngnathidae</taxon>
        <taxon>Hippocampus</taxon>
    </lineage>
</organism>
<feature type="domain" description="TRASH" evidence="5">
    <location>
        <begin position="546"/>
        <end position="584"/>
    </location>
</feature>
<reference evidence="6" key="2">
    <citation type="submission" date="2025-09" db="UniProtKB">
        <authorList>
            <consortium name="Ensembl"/>
        </authorList>
    </citation>
    <scope>IDENTIFICATION</scope>
</reference>
<feature type="domain" description="TRASH" evidence="5">
    <location>
        <begin position="388"/>
        <end position="424"/>
    </location>
</feature>
<feature type="domain" description="TRASH" evidence="5">
    <location>
        <begin position="176"/>
        <end position="212"/>
    </location>
</feature>
<dbReference type="GeneTree" id="ENSGT00940000166582"/>
<sequence>MKVDEEVQKKEEKEEEKKEDGSVEEVKEKEMEEVTEKEVEEVTEKEVEEVTEKEREEVNEKEREEENEKEREEENEKEREQVNEKEREEEENEKEREEAKEKVGEDVKEQQQQEEEEVNENNERIEEEKGEKEEESVPFYEEDLQIESVYSVMPDGSGRRQRGRPSSSSSTLNMLCAHCQKGLLKGQTAYQRKGSPALFCSTGCLTSSLSSSKSVKTCHRCQKRISRPQDIILAPDVDGLMRGFCSEPCLSAFTLNKSADAKALASSDHEVVLSGVVHKMCSDSCFKLFRTANQLTMAGCANCGSICHVRPLLLKMEGSSKTLCNLDCLIKYKKMNLPCAMCRSPRPLADMFHNKSNTDDSVSLYCSSSCIMAFMVQSVTSSGTHLNCENCGKNALPAYHLAMSDTTIRNFCTLPCVMAFQEKFKMKQKQMTIFPKLPVASSQEPSTTPPLPQAASATLDCAQCARQMTAKPDVIHVKDKVVFVCSWSCALEFKTSKNISAKCEYCKMDKISREVKRINGKDCSFCSHGCKLLYEHDLDARWGKHCKSCSYCQCVSKKVEKALYGESSEEFCSEVCRSNYTMLFCHVAKCTSCGRKGKLKHSLFMLGELRNFCDLPCLFHFCNGQIKTQGDVFPPGGPAAVAPFRAPAHQTLACIEHSPVIANVVSLACQDQASQKLSLPSPVLKTPERKRPSPSTPTPISVSTSRSMKNKALLCKPLVQNKGVSCRTQTVDVEAQTGPLTVMVLPIPVPVYVPVPMNMYSQCTPNPVGVPLPLPVPMLLPVNMDNADRIVETIKKIKEKFPADPFEAELVLMAEMVSETNGGDGATDKEGEMRPEIAAGGDAMSTDLNTDDLASLLNSWDEPNAPSPPMDVETDFPIGQSPDFDDDDSAPSRLVSDAVPYFRPPLRDLGEDGPAARVFHAAGQPRTHRHTETSTVGRKKSNKGAEVSGKKGSAAKSSVPKVPKLKSEYGVDAWKRWIRWRDAQPDMETPRIGMRPLVPKEDLLRCTSAELSYGLCRFITEVKRPSGEPYAADSLFYLCLGIQQHLFENGRVENIFTDSFYCKFSTEFTNMLRGFQPTLTTGGYIHSRVEEEFLWDCKQLGVYSPIVLLNTLLYFFCKNFGFTTVEQHRQLSFAHVMRCTKTAQGNVKTTFLRFYPPIAPIDDLDGIPAKKRKEEEEAEVKEEKILEMKENTENPLRCPVRLYEFYLSKCSETVKQRTDVFYLLPERCCVPNSPLWFSATPLDEDTKEAMLTRILTVRQLHLATRERTLAPEDDEDYMVSCG</sequence>
<dbReference type="SMART" id="SM00746">
    <property type="entry name" value="TRASH"/>
    <property type="match status" value="9"/>
</dbReference>
<dbReference type="InterPro" id="IPR021893">
    <property type="entry name" value="ZMYM2-like_C"/>
</dbReference>
<evidence type="ECO:0000313" key="6">
    <source>
        <dbReference type="Ensembl" id="ENSHCOP00000006790.1"/>
    </source>
</evidence>
<evidence type="ECO:0000313" key="7">
    <source>
        <dbReference type="Proteomes" id="UP000264820"/>
    </source>
</evidence>
<proteinExistence type="predicted"/>
<dbReference type="Ensembl" id="ENSHCOT00000003083.1">
    <property type="protein sequence ID" value="ENSHCOP00000006790.1"/>
    <property type="gene ID" value="ENSHCOG00000008741.1"/>
</dbReference>
<keyword evidence="7" id="KW-1185">Reference proteome</keyword>
<dbReference type="InterPro" id="IPR051284">
    <property type="entry name" value="ZnF_MYMT-QRICH1"/>
</dbReference>
<evidence type="ECO:0000256" key="3">
    <source>
        <dbReference type="ARBA" id="ARBA00022843"/>
    </source>
</evidence>
<feature type="domain" description="TRASH" evidence="5">
    <location>
        <begin position="339"/>
        <end position="378"/>
    </location>
</feature>
<dbReference type="InterPro" id="IPR011017">
    <property type="entry name" value="TRASH_dom"/>
</dbReference>
<feature type="domain" description="TRASH" evidence="5">
    <location>
        <begin position="218"/>
        <end position="257"/>
    </location>
</feature>
<dbReference type="InterPro" id="IPR057926">
    <property type="entry name" value="QRICH1_dom"/>
</dbReference>
<feature type="compositionally biased region" description="Basic and acidic residues" evidence="4">
    <location>
        <begin position="93"/>
        <end position="111"/>
    </location>
</feature>
<dbReference type="PANTHER" id="PTHR45736">
    <property type="entry name" value="ZINC FINGER MYM-TYPE PROTEIN"/>
    <property type="match status" value="1"/>
</dbReference>
<dbReference type="Pfam" id="PF25561">
    <property type="entry name" value="QRICH1"/>
    <property type="match status" value="1"/>
</dbReference>
<evidence type="ECO:0000256" key="1">
    <source>
        <dbReference type="ARBA" id="ARBA00022499"/>
    </source>
</evidence>
<dbReference type="Pfam" id="PF12012">
    <property type="entry name" value="DUF3504"/>
    <property type="match status" value="1"/>
</dbReference>
<feature type="compositionally biased region" description="Low complexity" evidence="4">
    <location>
        <begin position="944"/>
        <end position="959"/>
    </location>
</feature>
<evidence type="ECO:0000259" key="5">
    <source>
        <dbReference type="SMART" id="SM00746"/>
    </source>
</evidence>
<feature type="domain" description="TRASH" evidence="5">
    <location>
        <begin position="461"/>
        <end position="497"/>
    </location>
</feature>
<evidence type="ECO:0000256" key="4">
    <source>
        <dbReference type="SAM" id="MobiDB-lite"/>
    </source>
</evidence>
<protein>
    <recommendedName>
        <fullName evidence="5">TRASH domain-containing protein</fullName>
    </recommendedName>
</protein>
<keyword evidence="1" id="KW-1017">Isopeptide bond</keyword>
<feature type="region of interest" description="Disordered" evidence="4">
    <location>
        <begin position="858"/>
        <end position="891"/>
    </location>
</feature>
<feature type="compositionally biased region" description="Basic and acidic residues" evidence="4">
    <location>
        <begin position="1"/>
        <end position="86"/>
    </location>
</feature>
<dbReference type="PANTHER" id="PTHR45736:SF5">
    <property type="entry name" value="ZINC FINGER MYM-TYPE PROTEIN 4"/>
    <property type="match status" value="1"/>
</dbReference>
<evidence type="ECO:0000256" key="2">
    <source>
        <dbReference type="ARBA" id="ARBA00022553"/>
    </source>
</evidence>
<dbReference type="Pfam" id="PF24900">
    <property type="entry name" value="TRASH_ZMYM4"/>
    <property type="match status" value="1"/>
</dbReference>
<name>A0A3Q2XQ02_HIPCM</name>
<accession>A0A3Q2XQ02</accession>
<feature type="domain" description="TRASH" evidence="5">
    <location>
        <begin position="262"/>
        <end position="293"/>
    </location>
</feature>
<keyword evidence="3" id="KW-0832">Ubl conjugation</keyword>
<dbReference type="SUPFAM" id="SSF57716">
    <property type="entry name" value="Glucocorticoid receptor-like (DNA-binding domain)"/>
    <property type="match status" value="1"/>
</dbReference>
<feature type="region of interest" description="Disordered" evidence="4">
    <location>
        <begin position="680"/>
        <end position="705"/>
    </location>
</feature>
<reference evidence="6" key="1">
    <citation type="submission" date="2025-08" db="UniProtKB">
        <authorList>
            <consortium name="Ensembl"/>
        </authorList>
    </citation>
    <scope>IDENTIFICATION</scope>
</reference>
<feature type="region of interest" description="Disordered" evidence="4">
    <location>
        <begin position="1"/>
        <end position="139"/>
    </location>
</feature>
<feature type="domain" description="TRASH" evidence="5">
    <location>
        <begin position="300"/>
        <end position="336"/>
    </location>
</feature>
<dbReference type="STRING" id="109280.ENSHCOP00000006790"/>
<feature type="compositionally biased region" description="Basic and acidic residues" evidence="4">
    <location>
        <begin position="121"/>
        <end position="132"/>
    </location>
</feature>
<feature type="region of interest" description="Disordered" evidence="4">
    <location>
        <begin position="923"/>
        <end position="959"/>
    </location>
</feature>
<dbReference type="Proteomes" id="UP000264820">
    <property type="component" value="Unplaced"/>
</dbReference>